<name>A0ACB9YQH2_9PEZI</name>
<organism evidence="1 2">
    <name type="scientific">Hypoxylon rubiginosum</name>
    <dbReference type="NCBI Taxonomy" id="110542"/>
    <lineage>
        <taxon>Eukaryota</taxon>
        <taxon>Fungi</taxon>
        <taxon>Dikarya</taxon>
        <taxon>Ascomycota</taxon>
        <taxon>Pezizomycotina</taxon>
        <taxon>Sordariomycetes</taxon>
        <taxon>Xylariomycetidae</taxon>
        <taxon>Xylariales</taxon>
        <taxon>Hypoxylaceae</taxon>
        <taxon>Hypoxylon</taxon>
    </lineage>
</organism>
<dbReference type="Proteomes" id="UP001497700">
    <property type="component" value="Unassembled WGS sequence"/>
</dbReference>
<evidence type="ECO:0000313" key="1">
    <source>
        <dbReference type="EMBL" id="KAI4861224.1"/>
    </source>
</evidence>
<dbReference type="EMBL" id="MU393558">
    <property type="protein sequence ID" value="KAI4861224.1"/>
    <property type="molecule type" value="Genomic_DNA"/>
</dbReference>
<protein>
    <submittedName>
        <fullName evidence="1">Uncharacterized protein</fullName>
    </submittedName>
</protein>
<comment type="caution">
    <text evidence="1">The sequence shown here is derived from an EMBL/GenBank/DDBJ whole genome shotgun (WGS) entry which is preliminary data.</text>
</comment>
<evidence type="ECO:0000313" key="2">
    <source>
        <dbReference type="Proteomes" id="UP001497700"/>
    </source>
</evidence>
<accession>A0ACB9YQH2</accession>
<sequence length="275" mass="31936">MKKSNEESQGLLPREAENLRLNKSRHHGRRRFDLGLSPSFASLSIFLMLLSTIVVVTVDIAYRAQLLHDRAMRTLPTDALRFEERPEWSQPIQHPWSLEPSDELDAAWDDLLYPLNIRVTGDELDMLGQNKTNRLQINRGDYLGVLGALHYLHCLNNIRKVIHWDYYESRTPDDLWKTAFGKGHSDHCIDSIRQTLMCRANTQIITAEWVDYDNDLGGREARSDTVTTCVNWESLDNWARQRALRKGNFSYRPRPFKITKTNDTEETNEEPKGPE</sequence>
<keyword evidence="2" id="KW-1185">Reference proteome</keyword>
<proteinExistence type="predicted"/>
<gene>
    <name evidence="1" type="ORF">F4820DRAFT_464875</name>
</gene>
<reference evidence="1 2" key="1">
    <citation type="journal article" date="2022" name="New Phytol.">
        <title>Ecological generalism drives hyperdiversity of secondary metabolite gene clusters in xylarialean endophytes.</title>
        <authorList>
            <person name="Franco M.E.E."/>
            <person name="Wisecaver J.H."/>
            <person name="Arnold A.E."/>
            <person name="Ju Y.M."/>
            <person name="Slot J.C."/>
            <person name="Ahrendt S."/>
            <person name="Moore L.P."/>
            <person name="Eastman K.E."/>
            <person name="Scott K."/>
            <person name="Konkel Z."/>
            <person name="Mondo S.J."/>
            <person name="Kuo A."/>
            <person name="Hayes R.D."/>
            <person name="Haridas S."/>
            <person name="Andreopoulos B."/>
            <person name="Riley R."/>
            <person name="LaButti K."/>
            <person name="Pangilinan J."/>
            <person name="Lipzen A."/>
            <person name="Amirebrahimi M."/>
            <person name="Yan J."/>
            <person name="Adam C."/>
            <person name="Keymanesh K."/>
            <person name="Ng V."/>
            <person name="Louie K."/>
            <person name="Northen T."/>
            <person name="Drula E."/>
            <person name="Henrissat B."/>
            <person name="Hsieh H.M."/>
            <person name="Youens-Clark K."/>
            <person name="Lutzoni F."/>
            <person name="Miadlikowska J."/>
            <person name="Eastwood D.C."/>
            <person name="Hamelin R.C."/>
            <person name="Grigoriev I.V."/>
            <person name="U'Ren J.M."/>
        </authorList>
    </citation>
    <scope>NUCLEOTIDE SEQUENCE [LARGE SCALE GENOMIC DNA]</scope>
    <source>
        <strain evidence="1 2">CBS 119005</strain>
    </source>
</reference>